<keyword evidence="1" id="KW-0812">Transmembrane</keyword>
<dbReference type="EMBL" id="FOFP01000007">
    <property type="protein sequence ID" value="SEQ57549.1"/>
    <property type="molecule type" value="Genomic_DNA"/>
</dbReference>
<keyword evidence="1" id="KW-1133">Transmembrane helix</keyword>
<keyword evidence="3" id="KW-1185">Reference proteome</keyword>
<dbReference type="Proteomes" id="UP000198512">
    <property type="component" value="Unassembled WGS sequence"/>
</dbReference>
<comment type="caution">
    <text evidence="2">The sequence shown here is derived from an EMBL/GenBank/DDBJ whole genome shotgun (WGS) entry which is preliminary data.</text>
</comment>
<sequence>MNKATWTPLEKYLAGFWLLGAAALSIWIVTHANAAPLSNLLQGFGLLALLISWSMSPTFFLQPLKGSLKRLLPKALLPGLGALCALQVASLLVEHWA</sequence>
<dbReference type="RefSeq" id="WP_069519947.1">
    <property type="nucleotide sequence ID" value="NZ_FOFP01000007.1"/>
</dbReference>
<gene>
    <name evidence="2" type="ORF">SAMN05216600_107113</name>
</gene>
<evidence type="ECO:0000313" key="3">
    <source>
        <dbReference type="Proteomes" id="UP000198512"/>
    </source>
</evidence>
<evidence type="ECO:0000256" key="1">
    <source>
        <dbReference type="SAM" id="Phobius"/>
    </source>
</evidence>
<feature type="transmembrane region" description="Helical" evidence="1">
    <location>
        <begin position="41"/>
        <end position="63"/>
    </location>
</feature>
<proteinExistence type="predicted"/>
<organism evidence="2 3">
    <name type="scientific">Pseudomonas cuatrocienegasensis</name>
    <dbReference type="NCBI Taxonomy" id="543360"/>
    <lineage>
        <taxon>Bacteria</taxon>
        <taxon>Pseudomonadati</taxon>
        <taxon>Pseudomonadota</taxon>
        <taxon>Gammaproteobacteria</taxon>
        <taxon>Pseudomonadales</taxon>
        <taxon>Pseudomonadaceae</taxon>
        <taxon>Pseudomonas</taxon>
    </lineage>
</organism>
<feature type="transmembrane region" description="Helical" evidence="1">
    <location>
        <begin position="12"/>
        <end position="29"/>
    </location>
</feature>
<reference evidence="2 3" key="1">
    <citation type="submission" date="2016-10" db="EMBL/GenBank/DDBJ databases">
        <authorList>
            <person name="Varghese N."/>
            <person name="Submissions S."/>
        </authorList>
    </citation>
    <scope>NUCLEOTIDE SEQUENCE [LARGE SCALE GENOMIC DNA]</scope>
    <source>
        <strain evidence="2 3">CIP 109853</strain>
    </source>
</reference>
<name>A0ABY1BD38_9PSED</name>
<evidence type="ECO:0000313" key="2">
    <source>
        <dbReference type="EMBL" id="SEQ57549.1"/>
    </source>
</evidence>
<accession>A0ABY1BD38</accession>
<keyword evidence="1" id="KW-0472">Membrane</keyword>
<protein>
    <submittedName>
        <fullName evidence="2">Uncharacterized protein</fullName>
    </submittedName>
</protein>